<dbReference type="InterPro" id="IPR051159">
    <property type="entry name" value="Hexapeptide_acetyltransf"/>
</dbReference>
<keyword evidence="1" id="KW-0808">Transferase</keyword>
<gene>
    <name evidence="1" type="ORF">KIH39_07755</name>
</gene>
<dbReference type="KEGG" id="tsph:KIH39_07755"/>
<dbReference type="GO" id="GO:0016746">
    <property type="term" value="F:acyltransferase activity"/>
    <property type="evidence" value="ECO:0007669"/>
    <property type="project" value="UniProtKB-KW"/>
</dbReference>
<dbReference type="PANTHER" id="PTHR23416:SF78">
    <property type="entry name" value="LIPOPOLYSACCHARIDE BIOSYNTHESIS O-ACETYL TRANSFERASE WBBJ-RELATED"/>
    <property type="match status" value="1"/>
</dbReference>
<dbReference type="Proteomes" id="UP000676194">
    <property type="component" value="Chromosome"/>
</dbReference>
<dbReference type="Pfam" id="PF00132">
    <property type="entry name" value="Hexapep"/>
    <property type="match status" value="1"/>
</dbReference>
<dbReference type="Gene3D" id="2.160.10.10">
    <property type="entry name" value="Hexapeptide repeat proteins"/>
    <property type="match status" value="1"/>
</dbReference>
<dbReference type="CDD" id="cd04647">
    <property type="entry name" value="LbH_MAT_like"/>
    <property type="match status" value="1"/>
</dbReference>
<sequence>MTVIAIGEQGKLDLDSVSIGRGAIVSVGKNAEISIGKGSYLADGSKILATNKIRIGSACAISWSVTFLDDDGHGFGPPPYSSPIVVGDNVWIGCNVTILKGVNIGSGSVVAAGSVVTRSCEPGSLLAGVPARVIRREISWTDQSRLSSNSTLNSEI</sequence>
<dbReference type="InterPro" id="IPR001451">
    <property type="entry name" value="Hexapep"/>
</dbReference>
<dbReference type="InterPro" id="IPR011004">
    <property type="entry name" value="Trimer_LpxA-like_sf"/>
</dbReference>
<dbReference type="AlphaFoldDB" id="A0A8E6B8E5"/>
<reference evidence="1" key="1">
    <citation type="submission" date="2021-05" db="EMBL/GenBank/DDBJ databases">
        <title>Complete genome sequence of the cellulolytic planctomycete Telmatocola sphagniphila SP2T and characterization of the first cellulase from planctomycetes.</title>
        <authorList>
            <person name="Rakitin A.L."/>
            <person name="Beletsky A.V."/>
            <person name="Naumoff D.G."/>
            <person name="Kulichevskaya I.S."/>
            <person name="Mardanov A.V."/>
            <person name="Ravin N.V."/>
            <person name="Dedysh S.N."/>
        </authorList>
    </citation>
    <scope>NUCLEOTIDE SEQUENCE</scope>
    <source>
        <strain evidence="1">SP2T</strain>
    </source>
</reference>
<proteinExistence type="predicted"/>
<evidence type="ECO:0000313" key="2">
    <source>
        <dbReference type="Proteomes" id="UP000676194"/>
    </source>
</evidence>
<accession>A0A8E6B8E5</accession>
<keyword evidence="2" id="KW-1185">Reference proteome</keyword>
<organism evidence="1 2">
    <name type="scientific">Telmatocola sphagniphila</name>
    <dbReference type="NCBI Taxonomy" id="1123043"/>
    <lineage>
        <taxon>Bacteria</taxon>
        <taxon>Pseudomonadati</taxon>
        <taxon>Planctomycetota</taxon>
        <taxon>Planctomycetia</taxon>
        <taxon>Gemmatales</taxon>
        <taxon>Gemmataceae</taxon>
    </lineage>
</organism>
<protein>
    <submittedName>
        <fullName evidence="1">Acyltransferase</fullName>
    </submittedName>
</protein>
<dbReference type="EMBL" id="CP074694">
    <property type="protein sequence ID" value="QVL33793.1"/>
    <property type="molecule type" value="Genomic_DNA"/>
</dbReference>
<dbReference type="SUPFAM" id="SSF51161">
    <property type="entry name" value="Trimeric LpxA-like enzymes"/>
    <property type="match status" value="1"/>
</dbReference>
<keyword evidence="1" id="KW-0012">Acyltransferase</keyword>
<name>A0A8E6B8E5_9BACT</name>
<dbReference type="PANTHER" id="PTHR23416">
    <property type="entry name" value="SIALIC ACID SYNTHASE-RELATED"/>
    <property type="match status" value="1"/>
</dbReference>
<evidence type="ECO:0000313" key="1">
    <source>
        <dbReference type="EMBL" id="QVL33793.1"/>
    </source>
</evidence>